<dbReference type="SUPFAM" id="SSF100879">
    <property type="entry name" value="Lesion bypass DNA polymerase (Y-family), little finger domain"/>
    <property type="match status" value="1"/>
</dbReference>
<dbReference type="GO" id="GO:0003887">
    <property type="term" value="F:DNA-directed DNA polymerase activity"/>
    <property type="evidence" value="ECO:0007669"/>
    <property type="project" value="UniProtKB-KW"/>
</dbReference>
<dbReference type="InterPro" id="IPR043502">
    <property type="entry name" value="DNA/RNA_pol_sf"/>
</dbReference>
<evidence type="ECO:0000259" key="13">
    <source>
        <dbReference type="PROSITE" id="PS50173"/>
    </source>
</evidence>
<dbReference type="EMBL" id="CAXIEN010000326">
    <property type="protein sequence ID" value="CAL1293419.1"/>
    <property type="molecule type" value="Genomic_DNA"/>
</dbReference>
<dbReference type="PANTHER" id="PTHR11076">
    <property type="entry name" value="DNA REPAIR POLYMERASE UMUC / TRANSFERASE FAMILY MEMBER"/>
    <property type="match status" value="1"/>
</dbReference>
<keyword evidence="5" id="KW-0479">Metal-binding</keyword>
<evidence type="ECO:0000256" key="1">
    <source>
        <dbReference type="ARBA" id="ARBA00012417"/>
    </source>
</evidence>
<dbReference type="InterPro" id="IPR017961">
    <property type="entry name" value="DNA_pol_Y-fam_little_finger"/>
</dbReference>
<evidence type="ECO:0000256" key="5">
    <source>
        <dbReference type="ARBA" id="ARBA00022723"/>
    </source>
</evidence>
<protein>
    <recommendedName>
        <fullName evidence="1">DNA-directed DNA polymerase</fullName>
        <ecNumber evidence="1">2.7.7.7</ecNumber>
    </recommendedName>
</protein>
<dbReference type="Gene3D" id="1.10.150.810">
    <property type="match status" value="2"/>
</dbReference>
<dbReference type="InterPro" id="IPR001126">
    <property type="entry name" value="UmuC"/>
</dbReference>
<dbReference type="PROSITE" id="PS50173">
    <property type="entry name" value="UMUC"/>
    <property type="match status" value="1"/>
</dbReference>
<evidence type="ECO:0000256" key="4">
    <source>
        <dbReference type="ARBA" id="ARBA00022705"/>
    </source>
</evidence>
<keyword evidence="9" id="KW-0460">Magnesium</keyword>
<dbReference type="GO" id="GO:0006260">
    <property type="term" value="P:DNA replication"/>
    <property type="evidence" value="ECO:0007669"/>
    <property type="project" value="UniProtKB-KW"/>
</dbReference>
<evidence type="ECO:0000256" key="7">
    <source>
        <dbReference type="ARBA" id="ARBA00022771"/>
    </source>
</evidence>
<evidence type="ECO:0000256" key="6">
    <source>
        <dbReference type="ARBA" id="ARBA00022763"/>
    </source>
</evidence>
<evidence type="ECO:0000313" key="15">
    <source>
        <dbReference type="Proteomes" id="UP001497382"/>
    </source>
</evidence>
<feature type="domain" description="UmuC" evidence="13">
    <location>
        <begin position="88"/>
        <end position="138"/>
    </location>
</feature>
<dbReference type="FunFam" id="1.10.150.810:FF:000003">
    <property type="entry name" value="DNA polymerase kappa subunit"/>
    <property type="match status" value="1"/>
</dbReference>
<accession>A0AAV2BD90</accession>
<keyword evidence="8" id="KW-0862">Zinc</keyword>
<dbReference type="AlphaFoldDB" id="A0AAV2BD90"/>
<organism evidence="14 15">
    <name type="scientific">Larinioides sclopetarius</name>
    <dbReference type="NCBI Taxonomy" id="280406"/>
    <lineage>
        <taxon>Eukaryota</taxon>
        <taxon>Metazoa</taxon>
        <taxon>Ecdysozoa</taxon>
        <taxon>Arthropoda</taxon>
        <taxon>Chelicerata</taxon>
        <taxon>Arachnida</taxon>
        <taxon>Araneae</taxon>
        <taxon>Araneomorphae</taxon>
        <taxon>Entelegynae</taxon>
        <taxon>Araneoidea</taxon>
        <taxon>Araneidae</taxon>
        <taxon>Larinioides</taxon>
    </lineage>
</organism>
<dbReference type="InterPro" id="IPR036775">
    <property type="entry name" value="DNA_pol_Y-fam_lit_finger_sf"/>
</dbReference>
<evidence type="ECO:0000256" key="2">
    <source>
        <dbReference type="ARBA" id="ARBA00022679"/>
    </source>
</evidence>
<dbReference type="GO" id="GO:0006281">
    <property type="term" value="P:DNA repair"/>
    <property type="evidence" value="ECO:0007669"/>
    <property type="project" value="UniProtKB-KW"/>
</dbReference>
<dbReference type="GO" id="GO:0005634">
    <property type="term" value="C:nucleus"/>
    <property type="evidence" value="ECO:0007669"/>
    <property type="project" value="TreeGrafter"/>
</dbReference>
<evidence type="ECO:0000256" key="8">
    <source>
        <dbReference type="ARBA" id="ARBA00022833"/>
    </source>
</evidence>
<dbReference type="Gene3D" id="3.30.1490.100">
    <property type="entry name" value="DNA polymerase, Y-family, little finger domain"/>
    <property type="match status" value="1"/>
</dbReference>
<evidence type="ECO:0000256" key="10">
    <source>
        <dbReference type="ARBA" id="ARBA00022932"/>
    </source>
</evidence>
<keyword evidence="3" id="KW-0548">Nucleotidyltransferase</keyword>
<dbReference type="Proteomes" id="UP001497382">
    <property type="component" value="Unassembled WGS sequence"/>
</dbReference>
<dbReference type="GO" id="GO:0003684">
    <property type="term" value="F:damaged DNA binding"/>
    <property type="evidence" value="ECO:0007669"/>
    <property type="project" value="InterPro"/>
</dbReference>
<dbReference type="InterPro" id="IPR006642">
    <property type="entry name" value="Rad18_UBZ4"/>
</dbReference>
<dbReference type="EC" id="2.7.7.7" evidence="1"/>
<keyword evidence="7" id="KW-0863">Zinc-finger</keyword>
<dbReference type="Gene3D" id="3.30.160.60">
    <property type="entry name" value="Classic Zinc Finger"/>
    <property type="match status" value="1"/>
</dbReference>
<dbReference type="GO" id="GO:0008270">
    <property type="term" value="F:zinc ion binding"/>
    <property type="evidence" value="ECO:0007669"/>
    <property type="project" value="UniProtKB-KW"/>
</dbReference>
<evidence type="ECO:0000256" key="12">
    <source>
        <dbReference type="ARBA" id="ARBA00049244"/>
    </source>
</evidence>
<keyword evidence="11" id="KW-0234">DNA repair</keyword>
<dbReference type="InterPro" id="IPR050116">
    <property type="entry name" value="DNA_polymerase-Y"/>
</dbReference>
<keyword evidence="4" id="KW-0235">DNA replication</keyword>
<name>A0AAV2BD90_9ARAC</name>
<comment type="caution">
    <text evidence="14">The sequence shown here is derived from an EMBL/GenBank/DDBJ whole genome shotgun (WGS) entry which is preliminary data.</text>
</comment>
<keyword evidence="6" id="KW-0227">DNA damage</keyword>
<sequence>MKTIQLNDQKAGMQGLDKEHINKIIYEASKGTPYFAFQEKRQKSIDQKVKELKSALQKITEAERSASLKKMNILCASLETERDLSHSIVHIDMDAFYAAVEMEDNPKLKGKPIAVGGSSMLVSGIGPVSGQILNALGIHTCWDMWEKRDVIPILFKESSADFYMRVALGISSTVVKSDYVRKSIGTEQTFREISNPEELRAKCQELCQEVVEDLKLRNMVGKVVVLKYKTTSFDSHTRNHSLPCHTADEEVICNTARKLLDAEIAAVAPKPLCLRLMGVRIANLVYEDMVHGDEKQIKIKDFLKPKQTLCEDQVVTVDSCHKDPEECNENTCKENEISMPEPSSKPATSKMSYICPVCNASQMKTLDELNTHIDNCLNKSAIKEILTEDLQQKKKETTMGGKEKCKEKNF</sequence>
<dbReference type="PANTHER" id="PTHR11076:SF33">
    <property type="entry name" value="DNA POLYMERASE KAPPA"/>
    <property type="match status" value="1"/>
</dbReference>
<evidence type="ECO:0000256" key="11">
    <source>
        <dbReference type="ARBA" id="ARBA00023204"/>
    </source>
</evidence>
<gene>
    <name evidence="14" type="ORF">LARSCL_LOCUS18180</name>
</gene>
<dbReference type="FunFam" id="3.30.1490.100:FF:000004">
    <property type="entry name" value="DNA polymerase IV"/>
    <property type="match status" value="1"/>
</dbReference>
<evidence type="ECO:0000256" key="9">
    <source>
        <dbReference type="ARBA" id="ARBA00022842"/>
    </source>
</evidence>
<dbReference type="SUPFAM" id="SSF56672">
    <property type="entry name" value="DNA/RNA polymerases"/>
    <property type="match status" value="2"/>
</dbReference>
<proteinExistence type="predicted"/>
<comment type="catalytic activity">
    <reaction evidence="12">
        <text>DNA(n) + a 2'-deoxyribonucleoside 5'-triphosphate = DNA(n+1) + diphosphate</text>
        <dbReference type="Rhea" id="RHEA:22508"/>
        <dbReference type="Rhea" id="RHEA-COMP:17339"/>
        <dbReference type="Rhea" id="RHEA-COMP:17340"/>
        <dbReference type="ChEBI" id="CHEBI:33019"/>
        <dbReference type="ChEBI" id="CHEBI:61560"/>
        <dbReference type="ChEBI" id="CHEBI:173112"/>
        <dbReference type="EC" id="2.7.7.7"/>
    </reaction>
</comment>
<dbReference type="Pfam" id="PF11799">
    <property type="entry name" value="IMS_C"/>
    <property type="match status" value="1"/>
</dbReference>
<dbReference type="SMART" id="SM00734">
    <property type="entry name" value="ZnF_Rad18"/>
    <property type="match status" value="1"/>
</dbReference>
<evidence type="ECO:0000313" key="14">
    <source>
        <dbReference type="EMBL" id="CAL1293419.1"/>
    </source>
</evidence>
<keyword evidence="10" id="KW-0239">DNA-directed DNA polymerase</keyword>
<dbReference type="GO" id="GO:0042276">
    <property type="term" value="P:error-prone translesion synthesis"/>
    <property type="evidence" value="ECO:0007669"/>
    <property type="project" value="TreeGrafter"/>
</dbReference>
<keyword evidence="2" id="KW-0808">Transferase</keyword>
<reference evidence="14 15" key="1">
    <citation type="submission" date="2024-04" db="EMBL/GenBank/DDBJ databases">
        <authorList>
            <person name="Rising A."/>
            <person name="Reimegard J."/>
            <person name="Sonavane S."/>
            <person name="Akerstrom W."/>
            <person name="Nylinder S."/>
            <person name="Hedman E."/>
            <person name="Kallberg Y."/>
        </authorList>
    </citation>
    <scope>NUCLEOTIDE SEQUENCE [LARGE SCALE GENOMIC DNA]</scope>
</reference>
<evidence type="ECO:0000256" key="3">
    <source>
        <dbReference type="ARBA" id="ARBA00022695"/>
    </source>
</evidence>
<keyword evidence="15" id="KW-1185">Reference proteome</keyword>